<dbReference type="EMBL" id="MH746465">
    <property type="protein sequence ID" value="QCI56448.1"/>
    <property type="molecule type" value="Genomic_DNA"/>
</dbReference>
<dbReference type="GO" id="GO:0004519">
    <property type="term" value="F:endonuclease activity"/>
    <property type="evidence" value="ECO:0007669"/>
    <property type="project" value="InterPro"/>
</dbReference>
<dbReference type="AlphaFoldDB" id="A0A4P8D2S3"/>
<evidence type="ECO:0000313" key="4">
    <source>
        <dbReference type="EMBL" id="QCI56448.1"/>
    </source>
</evidence>
<gene>
    <name evidence="4" type="primary">orf325</name>
    <name evidence="3" type="synonym">orf8</name>
    <name evidence="3" type="ORF">HM01MITGene32</name>
</gene>
<sequence length="325" mass="37636">MKNINNINNRDFTNKRLIGKLLPWQVTGLTDGEGGFICSISHTGKGLTGYSVKLEFKVTQKTHSEGILHELKEYFGCGNVVIDNRSTDTMKFQVKSIKDILEKVIPHFVEYPCLTSKFLNFRDWKEIATIISKKEHLTNEGLDKIKNISSFMNSKRPFEDKYNHCKSFLGFSVLADGKYNINYNLPPHWVQAFLDGESSFYTYVSDKTENIIVNSSLEIGQNSHDIFILLALKKFFNGGYIKPKYKYEDILECLNSRLVNRFILRETETIINFVENYPLLTRKHLDYLDWKKIVELKKTKQHLNAEGLDLIKLIRSGLNSNRDSK</sequence>
<reference evidence="4" key="1">
    <citation type="journal article" date="2018" name="Mitochondrial DNA Part B Resour">
        <title>The complete mitochondrial genome of the Basidiomycete edible fungus Hypsizygus marmoreus.</title>
        <authorList>
            <person name="Wu Y.-Y."/>
            <person name="Shang J.-J."/>
            <person name="Li Y."/>
            <person name="Zhou C.-L."/>
            <person name="Hou D."/>
            <person name="Li J.-L."/>
            <person name="Tan Q."/>
            <person name="Bao D.-P."/>
            <person name="Yang R.-H."/>
        </authorList>
    </citation>
    <scope>NUCLEOTIDE SEQUENCE</scope>
</reference>
<evidence type="ECO:0000256" key="1">
    <source>
        <dbReference type="ARBA" id="ARBA00002670"/>
    </source>
</evidence>
<evidence type="ECO:0000259" key="2">
    <source>
        <dbReference type="Pfam" id="PF00961"/>
    </source>
</evidence>
<evidence type="ECO:0000313" key="3">
    <source>
        <dbReference type="EMBL" id="QBZ73691.1"/>
    </source>
</evidence>
<protein>
    <recommendedName>
        <fullName evidence="2">Homing endonuclease LAGLIDADG domain-containing protein</fullName>
    </recommendedName>
</protein>
<dbReference type="InterPro" id="IPR004860">
    <property type="entry name" value="LAGLIDADG_dom"/>
</dbReference>
<dbReference type="Pfam" id="PF00961">
    <property type="entry name" value="LAGLIDADG_1"/>
    <property type="match status" value="2"/>
</dbReference>
<feature type="domain" description="Homing endonuclease LAGLIDADG" evidence="2">
    <location>
        <begin position="27"/>
        <end position="127"/>
    </location>
</feature>
<accession>A0A4P8D2S3</accession>
<name>A0A4P8D2S3_HYPMA</name>
<proteinExistence type="predicted"/>
<dbReference type="GO" id="GO:0005739">
    <property type="term" value="C:mitochondrion"/>
    <property type="evidence" value="ECO:0007669"/>
    <property type="project" value="UniProtKB-ARBA"/>
</dbReference>
<dbReference type="InterPro" id="IPR027434">
    <property type="entry name" value="Homing_endonucl"/>
</dbReference>
<dbReference type="PANTHER" id="PTHR36181">
    <property type="entry name" value="INTRON-ENCODED ENDONUCLEASE AI3-RELATED"/>
    <property type="match status" value="1"/>
</dbReference>
<organism evidence="4">
    <name type="scientific">Hypsizygus marmoreus</name>
    <name type="common">White beech mushroom</name>
    <name type="synonym">Agaricus marmoreus</name>
    <dbReference type="NCBI Taxonomy" id="39966"/>
    <lineage>
        <taxon>Eukaryota</taxon>
        <taxon>Fungi</taxon>
        <taxon>Dikarya</taxon>
        <taxon>Basidiomycota</taxon>
        <taxon>Agaricomycotina</taxon>
        <taxon>Agaricomycetes</taxon>
        <taxon>Agaricomycetidae</taxon>
        <taxon>Agaricales</taxon>
        <taxon>Tricholomatineae</taxon>
        <taxon>Lyophyllaceae</taxon>
        <taxon>Hypsizygus</taxon>
    </lineage>
</organism>
<keyword evidence="4" id="KW-0496">Mitochondrion</keyword>
<dbReference type="PANTHER" id="PTHR36181:SF4">
    <property type="entry name" value="LAGLIDADG ENDONUCLEASE"/>
    <property type="match status" value="1"/>
</dbReference>
<dbReference type="SUPFAM" id="SSF55608">
    <property type="entry name" value="Homing endonucleases"/>
    <property type="match status" value="2"/>
</dbReference>
<comment type="function">
    <text evidence="1">Mitochondrial DNA endonuclease involved in intron homing.</text>
</comment>
<reference evidence="3" key="2">
    <citation type="submission" date="2018-05" db="EMBL/GenBank/DDBJ databases">
        <title>Hypsizygus marmoreus Mitochondrial Genome and Its Evolution.</title>
        <authorList>
            <person name="Wang G."/>
        </authorList>
    </citation>
    <scope>NUCLEOTIDE SEQUENCE</scope>
</reference>
<dbReference type="EMBL" id="MH382825">
    <property type="protein sequence ID" value="QBZ73691.1"/>
    <property type="molecule type" value="Genomic_DNA"/>
</dbReference>
<dbReference type="InterPro" id="IPR051289">
    <property type="entry name" value="LAGLIDADG_Endonuclease"/>
</dbReference>
<dbReference type="Gene3D" id="3.10.28.10">
    <property type="entry name" value="Homing endonucleases"/>
    <property type="match status" value="2"/>
</dbReference>
<feature type="domain" description="Homing endonuclease LAGLIDADG" evidence="2">
    <location>
        <begin position="193"/>
        <end position="294"/>
    </location>
</feature>
<geneLocation type="mitochondrion" evidence="4"/>